<protein>
    <submittedName>
        <fullName evidence="11">Channel protein TolC</fullName>
    </submittedName>
</protein>
<gene>
    <name evidence="11" type="ORF">CK621_06200</name>
</gene>
<dbReference type="AlphaFoldDB" id="A0A2A2AZN7"/>
<keyword evidence="5" id="KW-0812">Transmembrane</keyword>
<dbReference type="GO" id="GO:0009279">
    <property type="term" value="C:cell outer membrane"/>
    <property type="evidence" value="ECO:0007669"/>
    <property type="project" value="UniProtKB-SubCell"/>
</dbReference>
<feature type="coiled-coil region" evidence="8">
    <location>
        <begin position="374"/>
        <end position="401"/>
    </location>
</feature>
<evidence type="ECO:0000313" key="12">
    <source>
        <dbReference type="Proteomes" id="UP000218439"/>
    </source>
</evidence>
<comment type="caution">
    <text evidence="11">The sequence shown here is derived from an EMBL/GenBank/DDBJ whole genome shotgun (WGS) entry which is preliminary data.</text>
</comment>
<dbReference type="GO" id="GO:0015562">
    <property type="term" value="F:efflux transmembrane transporter activity"/>
    <property type="evidence" value="ECO:0007669"/>
    <property type="project" value="InterPro"/>
</dbReference>
<organism evidence="11 12">
    <name type="scientific">Vandammella animalimorsus</name>
    <dbReference type="NCBI Taxonomy" id="2029117"/>
    <lineage>
        <taxon>Bacteria</taxon>
        <taxon>Pseudomonadati</taxon>
        <taxon>Pseudomonadota</taxon>
        <taxon>Betaproteobacteria</taxon>
        <taxon>Burkholderiales</taxon>
        <taxon>Comamonadaceae</taxon>
        <taxon>Vandammella</taxon>
    </lineage>
</organism>
<evidence type="ECO:0000256" key="9">
    <source>
        <dbReference type="SAM" id="MobiDB-lite"/>
    </source>
</evidence>
<dbReference type="PANTHER" id="PTHR30026:SF20">
    <property type="entry name" value="OUTER MEMBRANE PROTEIN TOLC"/>
    <property type="match status" value="1"/>
</dbReference>
<evidence type="ECO:0000256" key="7">
    <source>
        <dbReference type="ARBA" id="ARBA00023237"/>
    </source>
</evidence>
<dbReference type="PANTHER" id="PTHR30026">
    <property type="entry name" value="OUTER MEMBRANE PROTEIN TOLC"/>
    <property type="match status" value="1"/>
</dbReference>
<name>A0A2A2AZN7_9BURK</name>
<dbReference type="InterPro" id="IPR051906">
    <property type="entry name" value="TolC-like"/>
</dbReference>
<comment type="similarity">
    <text evidence="2">Belongs to the outer membrane factor (OMF) (TC 1.B.17) family.</text>
</comment>
<keyword evidence="10" id="KW-0732">Signal</keyword>
<dbReference type="EMBL" id="NSJE01000007">
    <property type="protein sequence ID" value="PAT43119.1"/>
    <property type="molecule type" value="Genomic_DNA"/>
</dbReference>
<evidence type="ECO:0000256" key="5">
    <source>
        <dbReference type="ARBA" id="ARBA00022692"/>
    </source>
</evidence>
<keyword evidence="3" id="KW-0813">Transport</keyword>
<feature type="region of interest" description="Disordered" evidence="9">
    <location>
        <begin position="495"/>
        <end position="529"/>
    </location>
</feature>
<evidence type="ECO:0000256" key="1">
    <source>
        <dbReference type="ARBA" id="ARBA00004442"/>
    </source>
</evidence>
<sequence length="529" mass="56127">MPSHLPLLHRRQPRRLLVCALAAALLGAAPGLQAQSLLEMVQQASGYDAQWRAALAHKQAAERRSDQARAALLPQVGVGAELARSHTRVQPLGLRHDGTTRTVALQAAQPLYRPADRLTLAQSKLAIEDAAHQLDASAQDLIVRVAQAYFDVLAAQDTLAVVRAQKAAVQEQLAAAQRNFDVGNATITDTREAQARFDLIRAQEIAAENSLQVRRLALDQTVGQPGTRPWPLKLPANLLAALAPIGNATSHKADGKASSEASLESNAATDAATASDQPSKTMPAAGLQDWVARAEQYQPQIRRARLALEQARLETDKAKTGHLPTVNLSARLAQVHNPNGTPAAPHPGTRNQQASIGVALNMPLFAGFAVQNRVKETLALQEQARAQLDQAQRQTVQATREAFFGLQSGLSQVQALQAAEASSLSALEANQLGYQVGVRINIDVLNAQSQLYQTRRELAQARYGVLMAQLRLAQASGTLGLDTVRRINALLAPPADAPAAAPQPAGNASPDAGSKAPPAAAPRRAAVAP</sequence>
<reference evidence="11 12" key="1">
    <citation type="submission" date="2017-08" db="EMBL/GenBank/DDBJ databases">
        <title>WGS of Clinical strains of the CDC Group NO-1 linked to zoonotic infections in humans.</title>
        <authorList>
            <person name="Bernier A.-M."/>
            <person name="Bernard K."/>
        </authorList>
    </citation>
    <scope>NUCLEOTIDE SEQUENCE [LARGE SCALE GENOMIC DNA]</scope>
    <source>
        <strain evidence="11 12">NML120219</strain>
    </source>
</reference>
<keyword evidence="6" id="KW-0472">Membrane</keyword>
<evidence type="ECO:0000256" key="8">
    <source>
        <dbReference type="SAM" id="Coils"/>
    </source>
</evidence>
<comment type="subcellular location">
    <subcellularLocation>
        <location evidence="1">Cell outer membrane</location>
    </subcellularLocation>
</comment>
<dbReference type="GO" id="GO:1990281">
    <property type="term" value="C:efflux pump complex"/>
    <property type="evidence" value="ECO:0007669"/>
    <property type="project" value="TreeGrafter"/>
</dbReference>
<evidence type="ECO:0000313" key="11">
    <source>
        <dbReference type="EMBL" id="PAT43119.1"/>
    </source>
</evidence>
<dbReference type="Proteomes" id="UP000218439">
    <property type="component" value="Unassembled WGS sequence"/>
</dbReference>
<keyword evidence="8" id="KW-0175">Coiled coil</keyword>
<evidence type="ECO:0000256" key="4">
    <source>
        <dbReference type="ARBA" id="ARBA00022452"/>
    </source>
</evidence>
<evidence type="ECO:0000256" key="2">
    <source>
        <dbReference type="ARBA" id="ARBA00007613"/>
    </source>
</evidence>
<dbReference type="RefSeq" id="WP_095551727.1">
    <property type="nucleotide sequence ID" value="NZ_NSJE01000007.1"/>
</dbReference>
<feature type="signal peptide" evidence="10">
    <location>
        <begin position="1"/>
        <end position="34"/>
    </location>
</feature>
<evidence type="ECO:0000256" key="10">
    <source>
        <dbReference type="SAM" id="SignalP"/>
    </source>
</evidence>
<keyword evidence="4" id="KW-1134">Transmembrane beta strand</keyword>
<dbReference type="GO" id="GO:0015288">
    <property type="term" value="F:porin activity"/>
    <property type="evidence" value="ECO:0007669"/>
    <property type="project" value="TreeGrafter"/>
</dbReference>
<feature type="region of interest" description="Disordered" evidence="9">
    <location>
        <begin position="249"/>
        <end position="283"/>
    </location>
</feature>
<keyword evidence="7" id="KW-0998">Cell outer membrane</keyword>
<evidence type="ECO:0000256" key="3">
    <source>
        <dbReference type="ARBA" id="ARBA00022448"/>
    </source>
</evidence>
<dbReference type="InterPro" id="IPR003423">
    <property type="entry name" value="OMP_efflux"/>
</dbReference>
<feature type="chain" id="PRO_5012561802" evidence="10">
    <location>
        <begin position="35"/>
        <end position="529"/>
    </location>
</feature>
<dbReference type="Gene3D" id="1.20.1600.10">
    <property type="entry name" value="Outer membrane efflux proteins (OEP)"/>
    <property type="match status" value="1"/>
</dbReference>
<evidence type="ECO:0000256" key="6">
    <source>
        <dbReference type="ARBA" id="ARBA00023136"/>
    </source>
</evidence>
<proteinExistence type="inferred from homology"/>
<dbReference type="Pfam" id="PF02321">
    <property type="entry name" value="OEP"/>
    <property type="match status" value="2"/>
</dbReference>
<dbReference type="SUPFAM" id="SSF56954">
    <property type="entry name" value="Outer membrane efflux proteins (OEP)"/>
    <property type="match status" value="1"/>
</dbReference>
<feature type="compositionally biased region" description="Low complexity" evidence="9">
    <location>
        <begin position="258"/>
        <end position="276"/>
    </location>
</feature>
<accession>A0A2A2AZN7</accession>